<feature type="domain" description="Bacterial Ig-like" evidence="4">
    <location>
        <begin position="1470"/>
        <end position="1549"/>
    </location>
</feature>
<accession>A0A5C1NCJ3</accession>
<feature type="compositionally biased region" description="Low complexity" evidence="2">
    <location>
        <begin position="165"/>
        <end position="174"/>
    </location>
</feature>
<feature type="region of interest" description="Disordered" evidence="2">
    <location>
        <begin position="1373"/>
        <end position="1395"/>
    </location>
</feature>
<evidence type="ECO:0000259" key="3">
    <source>
        <dbReference type="Pfam" id="PF17936"/>
    </source>
</evidence>
<feature type="compositionally biased region" description="Polar residues" evidence="2">
    <location>
        <begin position="1048"/>
        <end position="1064"/>
    </location>
</feature>
<feature type="domain" description="Bacterial Ig" evidence="3">
    <location>
        <begin position="2685"/>
        <end position="2764"/>
    </location>
</feature>
<dbReference type="InterPro" id="IPR013783">
    <property type="entry name" value="Ig-like_fold"/>
</dbReference>
<dbReference type="InterPro" id="IPR001343">
    <property type="entry name" value="Hemolysn_Ca-bd"/>
</dbReference>
<dbReference type="PROSITE" id="PS00330">
    <property type="entry name" value="HEMOLYSIN_CALCIUM"/>
    <property type="match status" value="3"/>
</dbReference>
<feature type="compositionally biased region" description="Low complexity" evidence="2">
    <location>
        <begin position="324"/>
        <end position="340"/>
    </location>
</feature>
<feature type="domain" description="Biofilm-associated protein BapA-like prefix-like" evidence="5">
    <location>
        <begin position="21"/>
        <end position="100"/>
    </location>
</feature>
<dbReference type="NCBIfam" id="NF033677">
    <property type="entry name" value="biofilm_BapA_N"/>
    <property type="match status" value="1"/>
</dbReference>
<evidence type="ECO:0000256" key="1">
    <source>
        <dbReference type="ARBA" id="ARBA00022837"/>
    </source>
</evidence>
<protein>
    <submittedName>
        <fullName evidence="6">BapA prefix-like domain-containing protein</fullName>
    </submittedName>
</protein>
<feature type="region of interest" description="Disordered" evidence="2">
    <location>
        <begin position="2507"/>
        <end position="2531"/>
    </location>
</feature>
<feature type="domain" description="Bacterial Ig" evidence="3">
    <location>
        <begin position="2307"/>
        <end position="2386"/>
    </location>
</feature>
<dbReference type="InterPro" id="IPR044016">
    <property type="entry name" value="Big_13"/>
</dbReference>
<feature type="domain" description="Bacterial Ig" evidence="3">
    <location>
        <begin position="2118"/>
        <end position="2197"/>
    </location>
</feature>
<feature type="region of interest" description="Disordered" evidence="2">
    <location>
        <begin position="997"/>
        <end position="1064"/>
    </location>
</feature>
<dbReference type="InterPro" id="IPR011049">
    <property type="entry name" value="Serralysin-like_metalloprot_C"/>
</dbReference>
<feature type="compositionally biased region" description="Polar residues" evidence="2">
    <location>
        <begin position="479"/>
        <end position="499"/>
    </location>
</feature>
<feature type="compositionally biased region" description="Polar residues" evidence="2">
    <location>
        <begin position="177"/>
        <end position="186"/>
    </location>
</feature>
<feature type="region of interest" description="Disordered" evidence="2">
    <location>
        <begin position="1178"/>
        <end position="1233"/>
    </location>
</feature>
<feature type="domain" description="Bacterial Ig" evidence="3">
    <location>
        <begin position="988"/>
        <end position="1067"/>
    </location>
</feature>
<dbReference type="RefSeq" id="WP_149283512.1">
    <property type="nucleotide sequence ID" value="NZ_CP038437.2"/>
</dbReference>
<evidence type="ECO:0000313" key="6">
    <source>
        <dbReference type="EMBL" id="QEM80691.1"/>
    </source>
</evidence>
<feature type="compositionally biased region" description="Polar residues" evidence="2">
    <location>
        <begin position="1422"/>
        <end position="1435"/>
    </location>
</feature>
<feature type="compositionally biased region" description="Polar residues" evidence="2">
    <location>
        <begin position="997"/>
        <end position="1014"/>
    </location>
</feature>
<feature type="domain" description="Bacterial Ig-like" evidence="4">
    <location>
        <begin position="1282"/>
        <end position="1360"/>
    </location>
</feature>
<feature type="region of interest" description="Disordered" evidence="2">
    <location>
        <begin position="1741"/>
        <end position="1761"/>
    </location>
</feature>
<feature type="domain" description="Bacterial Ig-like" evidence="4">
    <location>
        <begin position="886"/>
        <end position="986"/>
    </location>
</feature>
<feature type="domain" description="Bacterial Ig-like" evidence="4">
    <location>
        <begin position="2402"/>
        <end position="2494"/>
    </location>
</feature>
<feature type="domain" description="Bacterial Ig" evidence="3">
    <location>
        <begin position="253"/>
        <end position="332"/>
    </location>
</feature>
<feature type="compositionally biased region" description="Polar residues" evidence="2">
    <location>
        <begin position="1373"/>
        <end position="1388"/>
    </location>
</feature>
<feature type="domain" description="Bacterial Ig" evidence="3">
    <location>
        <begin position="1362"/>
        <end position="1441"/>
    </location>
</feature>
<dbReference type="Pfam" id="PF19077">
    <property type="entry name" value="Big_13"/>
    <property type="match status" value="12"/>
</dbReference>
<feature type="domain" description="Bacterial Ig" evidence="3">
    <location>
        <begin position="2496"/>
        <end position="2575"/>
    </location>
</feature>
<evidence type="ECO:0000256" key="2">
    <source>
        <dbReference type="SAM" id="MobiDB-lite"/>
    </source>
</evidence>
<feature type="domain" description="Bacterial Ig" evidence="3">
    <location>
        <begin position="1740"/>
        <end position="1819"/>
    </location>
</feature>
<feature type="region of interest" description="Disordered" evidence="2">
    <location>
        <begin position="148"/>
        <end position="226"/>
    </location>
</feature>
<evidence type="ECO:0000313" key="7">
    <source>
        <dbReference type="Proteomes" id="UP000324285"/>
    </source>
</evidence>
<feature type="domain" description="Bacterial Ig-like" evidence="4">
    <location>
        <begin position="1849"/>
        <end position="1927"/>
    </location>
</feature>
<feature type="domain" description="Bacterial Ig-like" evidence="4">
    <location>
        <begin position="2037"/>
        <end position="2116"/>
    </location>
</feature>
<feature type="domain" description="Bacterial Ig-like" evidence="4">
    <location>
        <begin position="1084"/>
        <end position="1173"/>
    </location>
</feature>
<dbReference type="PANTHER" id="PTHR22901">
    <property type="entry name" value="SIALATE O-ACETYLESTERASE"/>
    <property type="match status" value="1"/>
</dbReference>
<dbReference type="InterPro" id="IPR039329">
    <property type="entry name" value="SIAE"/>
</dbReference>
<feature type="compositionally biased region" description="Polar residues" evidence="2">
    <location>
        <begin position="260"/>
        <end position="269"/>
    </location>
</feature>
<dbReference type="KEGG" id="hbh:E4T21_03290"/>
<feature type="domain" description="Bacterial Ig-like" evidence="4">
    <location>
        <begin position="782"/>
        <end position="873"/>
    </location>
</feature>
<organism evidence="6 7">
    <name type="scientific">Halomonas binhaiensis</name>
    <dbReference type="NCBI Taxonomy" id="2562282"/>
    <lineage>
        <taxon>Bacteria</taxon>
        <taxon>Pseudomonadati</taxon>
        <taxon>Pseudomonadota</taxon>
        <taxon>Gammaproteobacteria</taxon>
        <taxon>Oceanospirillales</taxon>
        <taxon>Halomonadaceae</taxon>
        <taxon>Halomonas</taxon>
    </lineage>
</organism>
<dbReference type="EMBL" id="CP038437">
    <property type="protein sequence ID" value="QEM80691.1"/>
    <property type="molecule type" value="Genomic_DNA"/>
</dbReference>
<feature type="region of interest" description="Disordered" evidence="2">
    <location>
        <begin position="1929"/>
        <end position="1962"/>
    </location>
</feature>
<feature type="compositionally biased region" description="Polar residues" evidence="2">
    <location>
        <begin position="396"/>
        <end position="416"/>
    </location>
</feature>
<dbReference type="OrthoDB" id="8884034at2"/>
<feature type="domain" description="Bacterial Ig" evidence="3">
    <location>
        <begin position="419"/>
        <end position="498"/>
    </location>
</feature>
<dbReference type="PRINTS" id="PR00313">
    <property type="entry name" value="CABNDNGRPT"/>
</dbReference>
<evidence type="ECO:0000259" key="4">
    <source>
        <dbReference type="Pfam" id="PF19077"/>
    </source>
</evidence>
<sequence length="3217" mass="316667">MDIKTTELGGSFSDVPPWVLEGNNLVLEEPSKVLLHLDPDDIQSFTREGDDLIIVTNDGQVITLTDFYVDPGTGPSELYLVDDEGAIVWANLGPAGSDGVVFAEFIPTGETADFAMVAAGGAEDGINPWVVGGAAGLLALVAAAAGGGGGGGGGGGDDDDPTSPNPDTTAPDAPVVNPTNGSTISGTAEPGSTIEVDTDGDGNPDYTATADDDGNWSITPDQPLDDGSEITVTATDPSGNTSDPTTVTVDGIAPDAPVVNPTNGSTISGTAEPGSTIEVDTDGDGNPDYTTTTDDDGNWSITPDEPLDDGSEITVTATDPAGNTSDPTTTTVDGTAPDAPVVDPTNGETIGGTAEPGSTIEVDTDGDGNPDYTTTTDDDGNWSITPDQPLDDGSEITVTATDPAGNTSEPTTSTVDATAPDAPVVDPTNGETIGGTAEPGSTIEVDTDGDGNPDYTATTDDDGNWSVTPDEPLADGTEVTVTATDPAGNTSEPTTSTVDATAPDAPVINPTDGSVINGTAEPGSTVGVDTDGDGNPDYTAPVDDAGNWSVTPDAPLENGTEISATATDPAGNTSDPATATVDTSVVMAPVIITADDDVGAITDPLSSGDSTDDTLPVLNGTAPADSTVTIFQDGTEIGTATADADGNWSFPLDAELAEGDYSFTATATVGGNTSDPSDAFELTVDTTAPNAPAINPTDGTEISGTAETGATVNIDTDGDGTPDLTAEVQPDGTWSATPDAPLADGTELSVTATDPAGNTSDPVSVTVGGGGVGVTAPVIGAITDDEGDITGDLVSGDSTDDTLPVLNGTAPADSTVTIFQDGTEVGTATADADGNWSFPLDAELAEGSYSFTATATVDGTESDPSAAFELTVDLTSPGGADGSDAPTLALPEADDGFINADELADGIQAEVTLTAGTQEGDTVTLTLNDGTTVEYTVTADDVTAGSASMAIPGTLADSDYSATVVISDDAGNISATSDPITFGVDTTAPEAPVINPTDGSELNGTAEPGSTVNIDTDGDGTPDLTTEVDPDGNWSVTPDAPLDGGTEVSATVTDPAGNTSDPVTATVDTSIVMAPVIITADDDVGDITDPLSSGDSTDDTLPVLNGTAPADSTVTIFQDGTEIGTATADADGNWSFPLDAELAEGDYSFTATATDADGNASDPSAAFDLTVDTTAPEAPVINPTDGSEISGTAEPGSTVNVDTDGDGTPDLTAEVDPDGNWSVTPETPLDDGTEISATVTDPAGNTSDPVTATVDGSVVMPPEIGSVTDDVGDVVADLASGDSTDDTLPTLTGTAAADSTVTILQDGTEIGTATADADGNWSFTPDAELAEGTYSFTATTTDADGNVSAESPAFELTIDTTAPDAPVVNPTDGSEISGTAEPGSTVNIDTDGDGTPDLTAEVDPDGNWSVTPDAPLGDGTEISATVTDPAGNTSDPVNVTVGGGGAGVTAPVIGAATDDVGDVVADLASGDSTDDTLPTLNGTADADATITVFQDGTEIGTATADADGNWSFIPDADLAEGTYSFTATATDADGNTSDASAAFELTIDTTAPDAPAINPTDGTEISGTAEAGATVNIDTDGDGTPDLTAEVQPDGTWSVTPDAPLADGAELSVTATDPAGNTSDPVSVTVGGGGVGVTAPVIGAITDDVGDITGDLVSGDSTDDTLPTLTGTAIADATITVFQDGTEIGTATADADGNWSYTPDADLAEGSYSFTATATDADGNTSDASAAFELTVDTTAPEAPVVNPTDGTEISGTAEPGATVNIDTDGDGTPDLTAEVDPDGNWSVTPDAPLGDGTDLSVTVTDPAGNSSDPVNVTVGGGGAGVTAPVIGAAIDDVGDVVADLASGDSTDDTLPTLTGTADADATITILQDGTEVGTATADADGNWSFTPDADLAEGTYSFTATATDADGNTSDASAAFELTVDTTAPDAPVVNPTDGTEVSGTAEPGATVNIDTDGDGTPDLTAEVDPDGNWSVTPDAPLGDGTDLSVTVTDPAGNSSDPVNVTVGGGGTGVTAPVIGAATDDVGDVVADLASGDSTDDTLPTLTGTADADATITIFQDGTEVGTATADADGNWSFTPDADLAEGTYSFTATATDADGNTSDASAAFELTVDTTAPDAPAVDPTDGTAISGTAEAGSTVNIDTDGDGTPDLTAEVQPDGTWSVTPDAPLADGTDLSVTATDPAGNTSDPVNVTVGGGGAGVTAPVIAAATDDVGDVVADLASGDSTDDTLPTLTGTAVADATITIFQDGTEVGTATADADGNWSFTPDADLAEGSYSFTATATDADGNTSDASAAFELTVDTTAPDAPVVDPTDGTAISGTAEAGSTVNIDTDGDGTPDLTAEVQPDGTWSVTPDAPLADGTDLSVTATDPAGNTSDPVNVTVGGGGAGVTAPVIAAATDDVGDVVADLASGDSTDDTLPTLTGTAVADATITIFQDGTEVGTATADADGNWSFTPDADLAEGSYSFTATATDADGNTSDASAAFELTVDTTAPDAPVVDPTDGTAISGTAEAGSTVNIDTDGDGTPDLTADVDADGNWSVTPDAPLADGAELSVTATDPAGNTSGPATVTVGGGGGTVTAPVITAATDDVGSVLDDLASGDSTDDTLPTLTGTADAGATITIFQDGTEIGTATAGAGGNWSFTPDADLAEGSYSFTATATDADGNTSDASAAFELTVDTTAPDAPVVDPTDGTAISGTAEAGSTINIDTDGDGNPDLTADVDADGNWSVTPGTPLAAGIVLAITAMDAAGNISAEASATVGAVSLDTDGDGSTVGITGITEDTGFDANDFFTSDNTLQINGFIDLDDGHDLSVEFNGTTYTEADAEFTVNADGTWVLDLTDTVLDDGQYVATATISNGTDSESITRTITVQSDTSPVVSASSGGLLGLVGVEALGGILDLSTQMFTAYDPTGDLTSIEIEYVALIGVSLNIDTWTASEQLASELGLTFTREVEPGLLGIVGPTARMTITAEDGGTIGNLEINEFLGSVQLASSLLGASLLPTINITATDAEGQTASDSATNLLDLDLLGGAGTSVIEGTAEADTLDGTGGADRLYGYDGDDVLNGGAGNDTLRGGNGNDTLNGGDGNDVLVYDGLGNDTFDGGAGEDTLVLAGAGVELDFVSGAAPEVANVEHLSIGGTGANTVTLDEASVISITDDNNQLYIEGDASDTLNISGATATGNSQTSANGDITYNEYTLGNTTVLVEDQVNVEVA</sequence>
<dbReference type="SUPFAM" id="SSF51120">
    <property type="entry name" value="beta-Roll"/>
    <property type="match status" value="1"/>
</dbReference>
<feature type="compositionally biased region" description="Polar residues" evidence="2">
    <location>
        <begin position="1184"/>
        <end position="1201"/>
    </location>
</feature>
<feature type="domain" description="Bacterial Ig-like" evidence="4">
    <location>
        <begin position="2584"/>
        <end position="2683"/>
    </location>
</feature>
<dbReference type="GO" id="GO:0005509">
    <property type="term" value="F:calcium ion binding"/>
    <property type="evidence" value="ECO:0007669"/>
    <property type="project" value="InterPro"/>
</dbReference>
<dbReference type="Pfam" id="PF22783">
    <property type="entry name" value="BapA_N"/>
    <property type="match status" value="1"/>
</dbReference>
<feature type="domain" description="Bacterial Ig" evidence="3">
    <location>
        <begin position="1929"/>
        <end position="2008"/>
    </location>
</feature>
<dbReference type="GO" id="GO:0001681">
    <property type="term" value="F:sialate O-acetylesterase activity"/>
    <property type="evidence" value="ECO:0007669"/>
    <property type="project" value="InterPro"/>
</dbReference>
<dbReference type="Proteomes" id="UP000324285">
    <property type="component" value="Chromosome"/>
</dbReference>
<keyword evidence="7" id="KW-1185">Reference proteome</keyword>
<dbReference type="InterPro" id="IPR041498">
    <property type="entry name" value="Big_6"/>
</dbReference>
<dbReference type="Gene3D" id="2.60.40.10">
    <property type="entry name" value="Immunoglobulins"/>
    <property type="match status" value="29"/>
</dbReference>
<feature type="domain" description="Bacterial Ig-like" evidence="4">
    <location>
        <begin position="1645"/>
        <end position="1738"/>
    </location>
</feature>
<feature type="compositionally biased region" description="Acidic residues" evidence="2">
    <location>
        <begin position="1016"/>
        <end position="1030"/>
    </location>
</feature>
<dbReference type="Pfam" id="PF17936">
    <property type="entry name" value="Big_6"/>
    <property type="match status" value="16"/>
</dbReference>
<evidence type="ECO:0000259" key="5">
    <source>
        <dbReference type="Pfam" id="PF22783"/>
    </source>
</evidence>
<dbReference type="InterPro" id="IPR048051">
    <property type="entry name" value="BapA-like_prefix-like"/>
</dbReference>
<dbReference type="NCBIfam" id="NF033510">
    <property type="entry name" value="Ca_tandemer"/>
    <property type="match status" value="27"/>
</dbReference>
<gene>
    <name evidence="6" type="ORF">E4T21_03290</name>
</gene>
<feature type="region of interest" description="Disordered" evidence="2">
    <location>
        <begin position="249"/>
        <end position="577"/>
    </location>
</feature>
<keyword evidence="1" id="KW-0106">Calcium</keyword>
<feature type="compositionally biased region" description="Acidic residues" evidence="2">
    <location>
        <begin position="1203"/>
        <end position="1217"/>
    </location>
</feature>
<feature type="domain" description="Bacterial Ig" evidence="3">
    <location>
        <begin position="1175"/>
        <end position="1254"/>
    </location>
</feature>
<reference evidence="6" key="1">
    <citation type="submission" date="2021-02" db="EMBL/GenBank/DDBJ databases">
        <title>Strain Y2R2, a novel species of the genus Halomonas.</title>
        <authorList>
            <person name="Huang H."/>
        </authorList>
    </citation>
    <scope>NUCLEOTIDE SEQUENCE</scope>
    <source>
        <strain evidence="6">Y2R2</strain>
    </source>
</reference>
<dbReference type="InterPro" id="IPR018511">
    <property type="entry name" value="Hemolysin-typ_Ca-bd_CS"/>
</dbReference>
<dbReference type="GO" id="GO:0005975">
    <property type="term" value="P:carbohydrate metabolic process"/>
    <property type="evidence" value="ECO:0007669"/>
    <property type="project" value="TreeGrafter"/>
</dbReference>
<proteinExistence type="predicted"/>
<feature type="region of interest" description="Disordered" evidence="2">
    <location>
        <begin position="1413"/>
        <end position="1435"/>
    </location>
</feature>
<feature type="domain" description="Bacterial Ig" evidence="3">
    <location>
        <begin position="336"/>
        <end position="415"/>
    </location>
</feature>
<feature type="compositionally biased region" description="Polar residues" evidence="2">
    <location>
        <begin position="313"/>
        <end position="323"/>
    </location>
</feature>
<feature type="domain" description="Bacterial Ig" evidence="3">
    <location>
        <begin position="1551"/>
        <end position="1630"/>
    </location>
</feature>
<feature type="domain" description="Bacterial Ig" evidence="3">
    <location>
        <begin position="688"/>
        <end position="767"/>
    </location>
</feature>
<feature type="compositionally biased region" description="Polar residues" evidence="2">
    <location>
        <begin position="560"/>
        <end position="577"/>
    </location>
</feature>
<feature type="domain" description="Bacterial Ig-like" evidence="4">
    <location>
        <begin position="606"/>
        <end position="686"/>
    </location>
</feature>
<name>A0A5C1NCJ3_9GAMM</name>
<dbReference type="PANTHER" id="PTHR22901:SF0">
    <property type="entry name" value="SIALATE O-ACETYLESTERASE"/>
    <property type="match status" value="1"/>
</dbReference>
<dbReference type="Pfam" id="PF00353">
    <property type="entry name" value="HemolysinCabind"/>
    <property type="match status" value="2"/>
</dbReference>
<feature type="compositionally biased region" description="Polar residues" evidence="2">
    <location>
        <begin position="2508"/>
        <end position="2522"/>
    </location>
</feature>
<feature type="domain" description="Bacterial Ig" evidence="3">
    <location>
        <begin position="170"/>
        <end position="249"/>
    </location>
</feature>
<feature type="domain" description="Bacterial Ig-like" evidence="4">
    <location>
        <begin position="2213"/>
        <end position="2305"/>
    </location>
</feature>
<feature type="domain" description="Bacterial Ig" evidence="3">
    <location>
        <begin position="502"/>
        <end position="581"/>
    </location>
</feature>